<accession>A0A542ZMA1</accession>
<dbReference type="InterPro" id="IPR043519">
    <property type="entry name" value="NT_sf"/>
</dbReference>
<dbReference type="Proteomes" id="UP000319514">
    <property type="component" value="Unassembled WGS sequence"/>
</dbReference>
<comment type="caution">
    <text evidence="1">The sequence shown here is derived from an EMBL/GenBank/DDBJ whole genome shotgun (WGS) entry which is preliminary data.</text>
</comment>
<evidence type="ECO:0000313" key="1">
    <source>
        <dbReference type="EMBL" id="TQL61461.1"/>
    </source>
</evidence>
<proteinExistence type="predicted"/>
<organism evidence="1 2">
    <name type="scientific">Oryzihumus leptocrescens</name>
    <dbReference type="NCBI Taxonomy" id="297536"/>
    <lineage>
        <taxon>Bacteria</taxon>
        <taxon>Bacillati</taxon>
        <taxon>Actinomycetota</taxon>
        <taxon>Actinomycetes</taxon>
        <taxon>Micrococcales</taxon>
        <taxon>Intrasporangiaceae</taxon>
        <taxon>Oryzihumus</taxon>
    </lineage>
</organism>
<name>A0A542ZMA1_9MICO</name>
<evidence type="ECO:0008006" key="3">
    <source>
        <dbReference type="Google" id="ProtNLM"/>
    </source>
</evidence>
<dbReference type="Gene3D" id="3.30.460.10">
    <property type="entry name" value="Beta Polymerase, domain 2"/>
    <property type="match status" value="1"/>
</dbReference>
<gene>
    <name evidence="1" type="ORF">FB474_2872</name>
</gene>
<dbReference type="EMBL" id="VFOQ01000001">
    <property type="protein sequence ID" value="TQL61461.1"/>
    <property type="molecule type" value="Genomic_DNA"/>
</dbReference>
<reference evidence="1 2" key="1">
    <citation type="submission" date="2019-06" db="EMBL/GenBank/DDBJ databases">
        <title>Sequencing the genomes of 1000 actinobacteria strains.</title>
        <authorList>
            <person name="Klenk H.-P."/>
        </authorList>
    </citation>
    <scope>NUCLEOTIDE SEQUENCE [LARGE SCALE GENOMIC DNA]</scope>
    <source>
        <strain evidence="1 2">DSM 18082</strain>
    </source>
</reference>
<dbReference type="RefSeq" id="WP_221632542.1">
    <property type="nucleotide sequence ID" value="NZ_BAAAKX010000001.1"/>
</dbReference>
<keyword evidence="2" id="KW-1185">Reference proteome</keyword>
<dbReference type="AlphaFoldDB" id="A0A542ZMA1"/>
<evidence type="ECO:0000313" key="2">
    <source>
        <dbReference type="Proteomes" id="UP000319514"/>
    </source>
</evidence>
<dbReference type="SUPFAM" id="SSF81301">
    <property type="entry name" value="Nucleotidyltransferase"/>
    <property type="match status" value="1"/>
</dbReference>
<protein>
    <recommendedName>
        <fullName evidence="3">Streptomycin adenylyltransferase</fullName>
    </recommendedName>
</protein>
<sequence>MRPDQPRHRVAQLLLQRLDALGQVLAARGDAVALIALGSVGRDLHRLDEHSDMDFFVVVDDAAVEGYLDSIDWLESLHPVAFSFANSVNGRKVLFADGLFAEYAVFTRTELDASWFPPGRLVWSRPDAPAGLEVSVRPQPRSPYDTVSYHVHEAVTNLFVGLHRDARGERLSAMRFIQSYAVDRVLTVLELSGVGATPRQDAFAIERGAERRLAPDQLPLASMLPGYEHNREAAAAVLEWLVAHTDVDPVMVAAVRELLEG</sequence>